<dbReference type="Pfam" id="PF01032">
    <property type="entry name" value="FecCD"/>
    <property type="match status" value="1"/>
</dbReference>
<evidence type="ECO:0000256" key="3">
    <source>
        <dbReference type="ARBA" id="ARBA00022448"/>
    </source>
</evidence>
<reference evidence="9 10" key="1">
    <citation type="submission" date="2020-08" db="EMBL/GenBank/DDBJ databases">
        <title>Sequencing the genomes of 1000 actinobacteria strains.</title>
        <authorList>
            <person name="Klenk H.-P."/>
        </authorList>
    </citation>
    <scope>NUCLEOTIDE SEQUENCE [LARGE SCALE GENOMIC DNA]</scope>
    <source>
        <strain evidence="9 10">DSM 23040</strain>
    </source>
</reference>
<evidence type="ECO:0000256" key="7">
    <source>
        <dbReference type="ARBA" id="ARBA00023136"/>
    </source>
</evidence>
<dbReference type="SUPFAM" id="SSF81345">
    <property type="entry name" value="ABC transporter involved in vitamin B12 uptake, BtuC"/>
    <property type="match status" value="1"/>
</dbReference>
<proteinExistence type="inferred from homology"/>
<protein>
    <submittedName>
        <fullName evidence="9">Iron complex transport system permease protein</fullName>
    </submittedName>
</protein>
<feature type="transmembrane region" description="Helical" evidence="8">
    <location>
        <begin position="267"/>
        <end position="285"/>
    </location>
</feature>
<dbReference type="GO" id="GO:0033214">
    <property type="term" value="P:siderophore-iron import into cell"/>
    <property type="evidence" value="ECO:0007669"/>
    <property type="project" value="TreeGrafter"/>
</dbReference>
<evidence type="ECO:0000256" key="8">
    <source>
        <dbReference type="SAM" id="Phobius"/>
    </source>
</evidence>
<feature type="transmembrane region" description="Helical" evidence="8">
    <location>
        <begin position="55"/>
        <end position="74"/>
    </location>
</feature>
<comment type="similarity">
    <text evidence="2">Belongs to the binding-protein-dependent transport system permease family. FecCD subfamily.</text>
</comment>
<dbReference type="PANTHER" id="PTHR30472">
    <property type="entry name" value="FERRIC ENTEROBACTIN TRANSPORT SYSTEM PERMEASE PROTEIN"/>
    <property type="match status" value="1"/>
</dbReference>
<accession>A0A839QRP9</accession>
<keyword evidence="7 8" id="KW-0472">Membrane</keyword>
<keyword evidence="10" id="KW-1185">Reference proteome</keyword>
<feature type="transmembrane region" description="Helical" evidence="8">
    <location>
        <begin position="137"/>
        <end position="157"/>
    </location>
</feature>
<evidence type="ECO:0000256" key="5">
    <source>
        <dbReference type="ARBA" id="ARBA00022692"/>
    </source>
</evidence>
<dbReference type="InterPro" id="IPR000522">
    <property type="entry name" value="ABC_transptr_permease_BtuC"/>
</dbReference>
<evidence type="ECO:0000256" key="1">
    <source>
        <dbReference type="ARBA" id="ARBA00004651"/>
    </source>
</evidence>
<comment type="subcellular location">
    <subcellularLocation>
        <location evidence="1">Cell membrane</location>
        <topology evidence="1">Multi-pass membrane protein</topology>
    </subcellularLocation>
</comment>
<dbReference type="InterPro" id="IPR037294">
    <property type="entry name" value="ABC_BtuC-like"/>
</dbReference>
<dbReference type="Proteomes" id="UP000568050">
    <property type="component" value="Unassembled WGS sequence"/>
</dbReference>
<feature type="transmembrane region" description="Helical" evidence="8">
    <location>
        <begin position="225"/>
        <end position="255"/>
    </location>
</feature>
<dbReference type="PANTHER" id="PTHR30472:SF25">
    <property type="entry name" value="ABC TRANSPORTER PERMEASE PROTEIN MJ0876-RELATED"/>
    <property type="match status" value="1"/>
</dbReference>
<name>A0A839QRP9_9MICO</name>
<evidence type="ECO:0000313" key="9">
    <source>
        <dbReference type="EMBL" id="MBB3023153.1"/>
    </source>
</evidence>
<keyword evidence="3" id="KW-0813">Transport</keyword>
<dbReference type="Gene3D" id="1.10.3470.10">
    <property type="entry name" value="ABC transporter involved in vitamin B12 uptake, BtuC"/>
    <property type="match status" value="1"/>
</dbReference>
<keyword evidence="6 8" id="KW-1133">Transmembrane helix</keyword>
<dbReference type="PROSITE" id="PS51257">
    <property type="entry name" value="PROKAR_LIPOPROTEIN"/>
    <property type="match status" value="1"/>
</dbReference>
<organism evidence="9 10">
    <name type="scientific">Helcobacillus massiliensis</name>
    <dbReference type="NCBI Taxonomy" id="521392"/>
    <lineage>
        <taxon>Bacteria</taxon>
        <taxon>Bacillati</taxon>
        <taxon>Actinomycetota</taxon>
        <taxon>Actinomycetes</taxon>
        <taxon>Micrococcales</taxon>
        <taxon>Dermabacteraceae</taxon>
        <taxon>Helcobacillus</taxon>
    </lineage>
</organism>
<evidence type="ECO:0000313" key="10">
    <source>
        <dbReference type="Proteomes" id="UP000568050"/>
    </source>
</evidence>
<dbReference type="GO" id="GO:0022857">
    <property type="term" value="F:transmembrane transporter activity"/>
    <property type="evidence" value="ECO:0007669"/>
    <property type="project" value="InterPro"/>
</dbReference>
<keyword evidence="5 8" id="KW-0812">Transmembrane</keyword>
<sequence length="316" mass="31417">MSAALRLTAVLLWLAAACLLRLMLGDPLLLAGDIILGLTGDAPGVRFILVESRLPAVAVGVLAGAALGASGTLFQTLLRNPLAAPDVVGVSYGASAAAVVGMSVFALQGPALSAVAVLGGLASALLVMWVARGGTTQFVLVGIAVAAALQAVVNFLLTRSDARTAQDLLHWLVGSLASASWERAGVLALCLLGLAPAAALVIRPLSSLELGEDAAASLGTRVGTARVAVVLVAVALSAVAIAVTGPLAFVAFLSGPIARLLLPGRRALGLTLAAAAAVGAALTVTADLTPLPAGVITGLLGAPFLLWMLTRKDSSL</sequence>
<keyword evidence="4" id="KW-1003">Cell membrane</keyword>
<evidence type="ECO:0000256" key="6">
    <source>
        <dbReference type="ARBA" id="ARBA00022989"/>
    </source>
</evidence>
<dbReference type="AlphaFoldDB" id="A0A839QRP9"/>
<gene>
    <name evidence="9" type="ORF">FHX50_001438</name>
</gene>
<comment type="caution">
    <text evidence="9">The sequence shown here is derived from an EMBL/GenBank/DDBJ whole genome shotgun (WGS) entry which is preliminary data.</text>
</comment>
<feature type="transmembrane region" description="Helical" evidence="8">
    <location>
        <begin position="111"/>
        <end position="131"/>
    </location>
</feature>
<dbReference type="EMBL" id="JACHWP010000003">
    <property type="protein sequence ID" value="MBB3023153.1"/>
    <property type="molecule type" value="Genomic_DNA"/>
</dbReference>
<evidence type="ECO:0000256" key="4">
    <source>
        <dbReference type="ARBA" id="ARBA00022475"/>
    </source>
</evidence>
<evidence type="ECO:0000256" key="2">
    <source>
        <dbReference type="ARBA" id="ARBA00007935"/>
    </source>
</evidence>
<dbReference type="GO" id="GO:0005886">
    <property type="term" value="C:plasma membrane"/>
    <property type="evidence" value="ECO:0007669"/>
    <property type="project" value="UniProtKB-SubCell"/>
</dbReference>
<dbReference type="RefSeq" id="WP_239375422.1">
    <property type="nucleotide sequence ID" value="NZ_CBCSFZ010000006.1"/>
</dbReference>
<feature type="transmembrane region" description="Helical" evidence="8">
    <location>
        <begin position="291"/>
        <end position="310"/>
    </location>
</feature>